<sequence>MASFFQPPAEGDPALTNCSTSGFDIYCNEIVGADRRFKYWYQILLVGVAAAGLFLPILAWAIERILNLLFSRPKAQPTPLNKPGDKGEDLPGLPLNDPLPKSITSFCLTKSDDEVRDAIKVHDLALIEWTGGNRSDSAAWRNHTKARGDNRSVMPLVNLDSIFPPKSSEKSVASGALHLATIHLDSGASCLALRISKTSVPQIVDQLTRELLRLNVPVVLISAFNFPQLKTIPFGNIMGVILESALILPTGLRRDYFSAHPMRTVVTKCAKERERRPGFFFGFLDLWDERPSAAVVKRAEKVAKHFGAVFSHRSARAICAGEPSPPAPWATIGGFEQLRRPETTDIHSAWCLEEMPVAVNETVTNVLALPTTELAEVFPQIDELLGSAELTPGLAAIASEKPPRIFPPSYVDLAPRRTNIWTMTSAMEELSLHGCYPLTSSPSKLDYAAVVDEQVHLKTLRLLQPVKGNEIHRIIQQLGGLVQQQGSKRNHLVDSLVEGLSQLRINVYKGLDSGFGTPSGDGYFWGVSRARARRGADADLVDIFISLKAPNDATTILHTWLAHHGVNRAERYALEMKLERDCEENPALRMPSSITTSLERATNAELLFFLEQLRVSQFSHDFRKPMIEFCRHLLIDEATNGQWRRLHSLSTLAGSVDIKDVLQTRLESFARAGATRLPLLENLLRLGEQMDSLIADALYHGDRRSLTIISDALAQVYSTASNENGSYADISADFFALLFFIALRRSALEDIYLESTDRCPYFLTQTDQAAVFSELWVLGSQCEIYFGILPRDLGEIVYKMYKDHLDLNPPPAIPPKGPNESVLTMYWVTSSGTDQDGKLPAGSYAAPVMTDGKLGHWKKRVQNFGALSIFCFPAIMDVVLLTFLGRGLFTTAFMESSHVVASGYAVLVALLLAAGITGWVGSVGHYYMPHYAYDNMVYFHVQRLSGGFMLSFVVAIIGLAAFTARDGIYVGLIFAAYLIIVSTYLTLLGIMATMHQRGSPLSSGRIILWRTIPVLLLAPLISSFVNGHDLKIYLPCSFAFLILVLVQYRNICMEWSSWMDNIPDITEGDITAWYTSRYSKSGALISDSESIASGSPMPDNVVMQAEFRKVVQSHIDSRFRFGDKNVDPVAARMAKAIPYINWLLLKDFPKGGQPVDFGSEWLNSLAEAKERQKQLCRGLKEHNALLLFRASRYDIGQNVALFLIALMDRWTALVMSGRHPQISLYSDYRARYGLCLCIMYFCFSVMSLDAVLQQYWPERFKLSDEKLKDYDHAKQVTRDWEKRRFRIYTTALYQLVTKLMFTLGCTTILLWLMVENYETMIVYTLYVLGYSCVVLFQFNRCFAKYVRAHVTTLYVSAILGLAVGCTLHGIPWTSTVLYVDILAMNTAALSAALVTTIWVWIGFKASDAPTADAMSPTSGEAGVWKQPLISGLNRRSRGPSALSSWKALEPKKTNLDPSAAATSVISQTLKGAAEYPGDSTPSWQIDILQHAYKLWSSHNIVVSFVDRENFSNSGFRGCCSASRRDPRGRLEVMIGMFGAAELRMASWASIQGRVASEAILYHVARTWRGVGHKEAVRVEHLILEEGETMSRRISFEIATLDPTSSRNLHLKTNAEIMRHLTLGVDVDSQWDVMPTSAREAVLCRIMGELTPTPPDFLQWMAQNKIDWEGSDFNLRLCLAISHESQLTLGTLAYLSGDSQRISSPVEPELMCIPVDEAGAPANFLARIGGLMRRVALGTVRWIAVICGADSNVERELWYKLRNSFLRGFLLTITLAIWKVCHITRNAWVYAILIYHRPALASIARLARKGAARSIRGNTIVVELSRKAITGFASENEEGMMMLDIFDGILSEAPEGKDSTWTALYDSKFRLQSRVGKDAQGDIVDCVYRYNDADSRLRWPTMKTETGASRVMTGYYDKYGRICVGTLKIESTEFSFRFYYKATPKGSSDILRADYEVVGSETNDGIYAYWGEPIRSSTKEYNWVPSERLCRVVRKVGGKTYTTTLEYQHRRDPTSVTVLETDSGTTAVAEPPSICPSESILLKRPKDAVFHSDDLLIYHGMFQLKRMRKAARAAKSASGTPVVSSLSLTSLFSWHGRVVYSRVPTWRIRTELWNHWLKTGSLDAITACWMDEDILRNEPLLKEYWKLRDRGRLTKALAVLESNINQIFAAIEIETAVSEVCLLPIKTSDLYAMGLGNDATQVTTRPQDCYKDTKDRISVIFTDIGCWPNAPGGVSNCRRDLVNGHSTIRNHVLAESANEFGIPRFQIEKNVQSLQLLPLWGLDGRSAHHGIIDNLLQSEVDEKIEATDYRRDVEETFVPLLKAYVKGARTIRCSREDLITYSNAILSISKYFEFKDYNRTWESPEVEKAWVEAWMTDYHDKDIKNVSDYFAIEQPSLSDFQEALGIFKAYFFVFSVNAPEECPRVFQSTHHGIGSLFGMILKYRRGTTFCIWDHAILWRECCLNISPAQCALPIPVQSMVLAGIGLATRLAYLHADVIMPCTSLYNPMWETEIGTDRGRIGSRKRFSRKIEPIVNGISNMESFQPIAETRTKSPTVVMLSHVQFIKGIKSAIQAADVLVNTYGFKDYQLHIYGSKDRQPSYCAEMTRLISECKLSENVFLKGFGKPNEVLKDAWLFMNSSISEGLPLAIGEAALAGVPIVATEVGATALVLTEPDEENTRYGEVVPPNDPTALARAQLRLLSMIGPWTKYTDDIEPVTLPEDIGKAEMEWLSARMREKTPFRKQLGMLSRGVVMKCFHGERYLREHEQMYWVQWHLAKMRERPELNFPSTAFKYGGQKEMKYIEGPRATAATASHSSSSEDATSEDGDEKAPPLRWQEFNLPAPTPPEQKSGRKRLSKSRPGSAGSGTDRDSLWGRISRSKPVPPGVVWNTGEGRVSRAWSETA</sequence>
<dbReference type="Pfam" id="PF11997">
    <property type="entry name" value="DUF3492"/>
    <property type="match status" value="1"/>
</dbReference>
<dbReference type="Pfam" id="PF13692">
    <property type="entry name" value="Glyco_trans_1_4"/>
    <property type="match status" value="1"/>
</dbReference>
<feature type="domain" description="DUF3492" evidence="3">
    <location>
        <begin position="2224"/>
        <end position="2515"/>
    </location>
</feature>
<dbReference type="PANTHER" id="PTHR12526">
    <property type="entry name" value="GLYCOSYLTRANSFERASE"/>
    <property type="match status" value="1"/>
</dbReference>
<organism evidence="4 5">
    <name type="scientific">Cephalotrichum gorgonifer</name>
    <dbReference type="NCBI Taxonomy" id="2041049"/>
    <lineage>
        <taxon>Eukaryota</taxon>
        <taxon>Fungi</taxon>
        <taxon>Dikarya</taxon>
        <taxon>Ascomycota</taxon>
        <taxon>Pezizomycotina</taxon>
        <taxon>Sordariomycetes</taxon>
        <taxon>Hypocreomycetidae</taxon>
        <taxon>Microascales</taxon>
        <taxon>Microascaceae</taxon>
        <taxon>Cephalotrichum</taxon>
    </lineage>
</organism>
<dbReference type="Gene3D" id="3.40.50.2000">
    <property type="entry name" value="Glycogen Phosphorylase B"/>
    <property type="match status" value="1"/>
</dbReference>
<evidence type="ECO:0000313" key="4">
    <source>
        <dbReference type="EMBL" id="SPO01406.1"/>
    </source>
</evidence>
<feature type="transmembrane region" description="Helical" evidence="2">
    <location>
        <begin position="1032"/>
        <end position="1051"/>
    </location>
</feature>
<evidence type="ECO:0000259" key="3">
    <source>
        <dbReference type="Pfam" id="PF11997"/>
    </source>
</evidence>
<feature type="transmembrane region" description="Helical" evidence="2">
    <location>
        <begin position="864"/>
        <end position="884"/>
    </location>
</feature>
<gene>
    <name evidence="4" type="ORF">DNG_04082</name>
</gene>
<name>A0AAE8SU71_9PEZI</name>
<keyword evidence="5" id="KW-1185">Reference proteome</keyword>
<dbReference type="PANTHER" id="PTHR12526:SF630">
    <property type="entry name" value="GLYCOSYLTRANSFERASE"/>
    <property type="match status" value="1"/>
</dbReference>
<dbReference type="SUPFAM" id="SSF53756">
    <property type="entry name" value="UDP-Glycosyltransferase/glycogen phosphorylase"/>
    <property type="match status" value="1"/>
</dbReference>
<keyword evidence="2" id="KW-0812">Transmembrane</keyword>
<feature type="transmembrane region" description="Helical" evidence="2">
    <location>
        <begin position="1350"/>
        <end position="1370"/>
    </location>
</feature>
<keyword evidence="2" id="KW-1133">Transmembrane helix</keyword>
<reference evidence="4" key="1">
    <citation type="submission" date="2018-03" db="EMBL/GenBank/DDBJ databases">
        <authorList>
            <person name="Guldener U."/>
        </authorList>
    </citation>
    <scope>NUCLEOTIDE SEQUENCE</scope>
</reference>
<keyword evidence="2" id="KW-0472">Membrane</keyword>
<feature type="transmembrane region" description="Helical" evidence="2">
    <location>
        <begin position="1320"/>
        <end position="1338"/>
    </location>
</feature>
<feature type="transmembrane region" description="Helical" evidence="2">
    <location>
        <begin position="944"/>
        <end position="962"/>
    </location>
</feature>
<evidence type="ECO:0000256" key="1">
    <source>
        <dbReference type="SAM" id="MobiDB-lite"/>
    </source>
</evidence>
<feature type="transmembrane region" description="Helical" evidence="2">
    <location>
        <begin position="1292"/>
        <end position="1314"/>
    </location>
</feature>
<dbReference type="EMBL" id="ONZQ02000005">
    <property type="protein sequence ID" value="SPO01406.1"/>
    <property type="molecule type" value="Genomic_DNA"/>
</dbReference>
<feature type="transmembrane region" description="Helical" evidence="2">
    <location>
        <begin position="39"/>
        <end position="62"/>
    </location>
</feature>
<dbReference type="InterPro" id="IPR022622">
    <property type="entry name" value="DUF3492"/>
</dbReference>
<feature type="transmembrane region" description="Helical" evidence="2">
    <location>
        <begin position="968"/>
        <end position="994"/>
    </location>
</feature>
<evidence type="ECO:0000256" key="2">
    <source>
        <dbReference type="SAM" id="Phobius"/>
    </source>
</evidence>
<evidence type="ECO:0000313" key="5">
    <source>
        <dbReference type="Proteomes" id="UP001187682"/>
    </source>
</evidence>
<feature type="compositionally biased region" description="Low complexity" evidence="1">
    <location>
        <begin position="2807"/>
        <end position="2820"/>
    </location>
</feature>
<feature type="transmembrane region" description="Helical" evidence="2">
    <location>
        <begin position="904"/>
        <end position="923"/>
    </location>
</feature>
<protein>
    <recommendedName>
        <fullName evidence="3">DUF3492 domain-containing protein</fullName>
    </recommendedName>
</protein>
<feature type="transmembrane region" description="Helical" evidence="2">
    <location>
        <begin position="1006"/>
        <end position="1026"/>
    </location>
</feature>
<feature type="region of interest" description="Disordered" evidence="1">
    <location>
        <begin position="2806"/>
        <end position="2903"/>
    </location>
</feature>
<proteinExistence type="predicted"/>
<feature type="transmembrane region" description="Helical" evidence="2">
    <location>
        <begin position="1230"/>
        <end position="1252"/>
    </location>
</feature>
<dbReference type="Proteomes" id="UP001187682">
    <property type="component" value="Unassembled WGS sequence"/>
</dbReference>
<accession>A0AAE8SU71</accession>
<comment type="caution">
    <text evidence="4">The sequence shown here is derived from an EMBL/GenBank/DDBJ whole genome shotgun (WGS) entry which is preliminary data.</text>
</comment>